<gene>
    <name evidence="4" type="ORF">MES5069_390042</name>
</gene>
<reference evidence="4 5" key="1">
    <citation type="submission" date="2022-03" db="EMBL/GenBank/DDBJ databases">
        <authorList>
            <person name="Brunel B."/>
        </authorList>
    </citation>
    <scope>NUCLEOTIDE SEQUENCE [LARGE SCALE GENOMIC DNA]</scope>
    <source>
        <strain evidence="4">STM5069sample</strain>
    </source>
</reference>
<evidence type="ECO:0000259" key="3">
    <source>
        <dbReference type="PROSITE" id="PS51387"/>
    </source>
</evidence>
<evidence type="ECO:0000313" key="4">
    <source>
        <dbReference type="EMBL" id="CAH2403554.1"/>
    </source>
</evidence>
<evidence type="ECO:0000256" key="1">
    <source>
        <dbReference type="ARBA" id="ARBA00022630"/>
    </source>
</evidence>
<dbReference type="SUPFAM" id="SSF56176">
    <property type="entry name" value="FAD-binding/transporter-associated domain-like"/>
    <property type="match status" value="1"/>
</dbReference>
<protein>
    <submittedName>
        <fullName evidence="4">Xanthine dehydrogenase yagS, FAD binding subunit</fullName>
        <ecNumber evidence="4">1.17.1.4</ecNumber>
    </submittedName>
</protein>
<dbReference type="SUPFAM" id="SSF55447">
    <property type="entry name" value="CO dehydrogenase flavoprotein C-terminal domain-like"/>
    <property type="match status" value="1"/>
</dbReference>
<dbReference type="RefSeq" id="WP_254019639.1">
    <property type="nucleotide sequence ID" value="NZ_CAKXZT010000134.1"/>
</dbReference>
<dbReference type="Gene3D" id="3.30.390.50">
    <property type="entry name" value="CO dehydrogenase flavoprotein, C-terminal domain"/>
    <property type="match status" value="1"/>
</dbReference>
<name>A0ABN8JZU3_9HYPH</name>
<organism evidence="4 5">
    <name type="scientific">Mesorhizobium escarrei</name>
    <dbReference type="NCBI Taxonomy" id="666018"/>
    <lineage>
        <taxon>Bacteria</taxon>
        <taxon>Pseudomonadati</taxon>
        <taxon>Pseudomonadota</taxon>
        <taxon>Alphaproteobacteria</taxon>
        <taxon>Hyphomicrobiales</taxon>
        <taxon>Phyllobacteriaceae</taxon>
        <taxon>Mesorhizobium</taxon>
    </lineage>
</organism>
<dbReference type="SMART" id="SM01092">
    <property type="entry name" value="CO_deh_flav_C"/>
    <property type="match status" value="1"/>
</dbReference>
<dbReference type="GO" id="GO:0004854">
    <property type="term" value="F:xanthine dehydrogenase activity"/>
    <property type="evidence" value="ECO:0007669"/>
    <property type="project" value="UniProtKB-EC"/>
</dbReference>
<dbReference type="InterPro" id="IPR016167">
    <property type="entry name" value="FAD-bd_PCMH_sub1"/>
</dbReference>
<keyword evidence="1" id="KW-0285">Flavoprotein</keyword>
<feature type="domain" description="FAD-binding PCMH-type" evidence="3">
    <location>
        <begin position="1"/>
        <end position="224"/>
    </location>
</feature>
<evidence type="ECO:0000256" key="2">
    <source>
        <dbReference type="ARBA" id="ARBA00022827"/>
    </source>
</evidence>
<evidence type="ECO:0000313" key="5">
    <source>
        <dbReference type="Proteomes" id="UP001153050"/>
    </source>
</evidence>
<dbReference type="InterPro" id="IPR036318">
    <property type="entry name" value="FAD-bd_PCMH-like_sf"/>
</dbReference>
<dbReference type="Gene3D" id="3.30.465.10">
    <property type="match status" value="1"/>
</dbReference>
<dbReference type="InterPro" id="IPR005107">
    <property type="entry name" value="CO_DH_flav_C"/>
</dbReference>
<dbReference type="PANTHER" id="PTHR42659">
    <property type="entry name" value="XANTHINE DEHYDROGENASE SUBUNIT C-RELATED"/>
    <property type="match status" value="1"/>
</dbReference>
<dbReference type="InterPro" id="IPR036683">
    <property type="entry name" value="CO_DH_flav_C_dom_sf"/>
</dbReference>
<dbReference type="EMBL" id="CAKXZT010000134">
    <property type="protein sequence ID" value="CAH2403554.1"/>
    <property type="molecule type" value="Genomic_DNA"/>
</dbReference>
<dbReference type="Proteomes" id="UP001153050">
    <property type="component" value="Unassembled WGS sequence"/>
</dbReference>
<dbReference type="EC" id="1.17.1.4" evidence="4"/>
<dbReference type="Pfam" id="PF00941">
    <property type="entry name" value="FAD_binding_5"/>
    <property type="match status" value="1"/>
</dbReference>
<dbReference type="Gene3D" id="3.30.43.10">
    <property type="entry name" value="Uridine Diphospho-n-acetylenolpyruvylglucosamine Reductase, domain 2"/>
    <property type="match status" value="1"/>
</dbReference>
<sequence>MAMNSFEWADATTVEQAAGLLAESTEQRPVIAKAGGIDLLDLMKEGILAPARLVNLKTIHGLDEIDTENGLTLGALVTLDRIDKDPRIRSRYVALSDAAAHAATPQVRNAATIAGNLLQRPRCWYFRHDHFHGEGADEMESRGADQNQHHAILDNDKNAMVHASTPATALVAYDASVELAGRANGSRVVKLSDFFLPPEMQRAHDSGIESGEVMTRVTIPPLNARAKAAYHKQTERESYDWPICDVAVVLTMEGQTVQNASIVMGWVAPTPRRASESERLLIGNRLTDDLARQAAHAAVADATPLSKNGYKVPVLEAVVRRTILAAAVAG</sequence>
<keyword evidence="5" id="KW-1185">Reference proteome</keyword>
<keyword evidence="2" id="KW-0274">FAD</keyword>
<accession>A0ABN8JZU3</accession>
<dbReference type="InterPro" id="IPR016169">
    <property type="entry name" value="FAD-bd_PCMH_sub2"/>
</dbReference>
<dbReference type="InterPro" id="IPR016166">
    <property type="entry name" value="FAD-bd_PCMH"/>
</dbReference>
<comment type="caution">
    <text evidence="4">The sequence shown here is derived from an EMBL/GenBank/DDBJ whole genome shotgun (WGS) entry which is preliminary data.</text>
</comment>
<proteinExistence type="predicted"/>
<dbReference type="Pfam" id="PF03450">
    <property type="entry name" value="CO_deh_flav_C"/>
    <property type="match status" value="1"/>
</dbReference>
<dbReference type="InterPro" id="IPR051312">
    <property type="entry name" value="Diverse_Substr_Oxidored"/>
</dbReference>
<dbReference type="PROSITE" id="PS51387">
    <property type="entry name" value="FAD_PCMH"/>
    <property type="match status" value="1"/>
</dbReference>
<dbReference type="InterPro" id="IPR002346">
    <property type="entry name" value="Mopterin_DH_FAD-bd"/>
</dbReference>
<dbReference type="PANTHER" id="PTHR42659:SF1">
    <property type="entry name" value="OXIDOREDUCTASE"/>
    <property type="match status" value="1"/>
</dbReference>
<keyword evidence="4" id="KW-0560">Oxidoreductase</keyword>